<dbReference type="EMBL" id="LGKN01000004">
    <property type="protein sequence ID" value="KPL88590.1"/>
    <property type="molecule type" value="Genomic_DNA"/>
</dbReference>
<name>A0A0M8K6Z5_9CHLR</name>
<reference evidence="1 3" key="1">
    <citation type="journal article" date="2015" name="Genome Announc.">
        <title>Draft Genome Sequence of a Heterotrophic Facultative Anaerobic Thermophilic Bacterium, Ardenticatena maritima Strain 110ST.</title>
        <authorList>
            <person name="Kawaichi S."/>
            <person name="Yoshida T."/>
            <person name="Sako Y."/>
            <person name="Nakamura R."/>
        </authorList>
    </citation>
    <scope>NUCLEOTIDE SEQUENCE [LARGE SCALE GENOMIC DNA]</scope>
    <source>
        <strain evidence="1 3">110S</strain>
    </source>
</reference>
<evidence type="ECO:0000313" key="3">
    <source>
        <dbReference type="Proteomes" id="UP000037784"/>
    </source>
</evidence>
<dbReference type="PANTHER" id="PTHR34472">
    <property type="entry name" value="SULFUR CARRIER PROTEIN THIS"/>
    <property type="match status" value="1"/>
</dbReference>
<dbReference type="Proteomes" id="UP000037784">
    <property type="component" value="Unassembled WGS sequence"/>
</dbReference>
<dbReference type="PANTHER" id="PTHR34472:SF1">
    <property type="entry name" value="SULFUR CARRIER PROTEIN THIS"/>
    <property type="match status" value="1"/>
</dbReference>
<dbReference type="Pfam" id="PF02597">
    <property type="entry name" value="ThiS"/>
    <property type="match status" value="1"/>
</dbReference>
<dbReference type="Gene3D" id="3.10.20.30">
    <property type="match status" value="1"/>
</dbReference>
<dbReference type="InterPro" id="IPR010035">
    <property type="entry name" value="Thi_S"/>
</dbReference>
<evidence type="ECO:0000313" key="1">
    <source>
        <dbReference type="EMBL" id="GAP61759.1"/>
    </source>
</evidence>
<accession>A0A0M8K6Z5</accession>
<organism evidence="1 3">
    <name type="scientific">Ardenticatena maritima</name>
    <dbReference type="NCBI Taxonomy" id="872965"/>
    <lineage>
        <taxon>Bacteria</taxon>
        <taxon>Bacillati</taxon>
        <taxon>Chloroflexota</taxon>
        <taxon>Ardenticatenia</taxon>
        <taxon>Ardenticatenales</taxon>
        <taxon>Ardenticatenaceae</taxon>
        <taxon>Ardenticatena</taxon>
    </lineage>
</organism>
<dbReference type="RefSeq" id="WP_054491711.1">
    <property type="nucleotide sequence ID" value="NZ_BBZA01000013.1"/>
</dbReference>
<dbReference type="NCBIfam" id="TIGR01683">
    <property type="entry name" value="thiS"/>
    <property type="match status" value="1"/>
</dbReference>
<proteinExistence type="predicted"/>
<protein>
    <submittedName>
        <fullName evidence="1">Sulfur carrier protein</fullName>
    </submittedName>
    <submittedName>
        <fullName evidence="2">Thiamine biosynthesis protein ThiS</fullName>
    </submittedName>
</protein>
<evidence type="ECO:0000313" key="4">
    <source>
        <dbReference type="Proteomes" id="UP000050502"/>
    </source>
</evidence>
<dbReference type="SUPFAM" id="SSF54285">
    <property type="entry name" value="MoaD/ThiS"/>
    <property type="match status" value="1"/>
</dbReference>
<evidence type="ECO:0000313" key="2">
    <source>
        <dbReference type="EMBL" id="KPL88590.1"/>
    </source>
</evidence>
<dbReference type="InterPro" id="IPR003749">
    <property type="entry name" value="ThiS/MoaD-like"/>
</dbReference>
<reference evidence="2 4" key="2">
    <citation type="submission" date="2015-07" db="EMBL/GenBank/DDBJ databases">
        <title>Whole genome sequence of Ardenticatena maritima DSM 23922.</title>
        <authorList>
            <person name="Hemp J."/>
            <person name="Ward L.M."/>
            <person name="Pace L.A."/>
            <person name="Fischer W.W."/>
        </authorList>
    </citation>
    <scope>NUCLEOTIDE SEQUENCE [LARGE SCALE GENOMIC DNA]</scope>
    <source>
        <strain evidence="2 4">110S</strain>
    </source>
</reference>
<keyword evidence="3" id="KW-1185">Reference proteome</keyword>
<dbReference type="EMBL" id="BBZA01000013">
    <property type="protein sequence ID" value="GAP61759.1"/>
    <property type="molecule type" value="Genomic_DNA"/>
</dbReference>
<comment type="caution">
    <text evidence="1">The sequence shown here is derived from an EMBL/GenBank/DDBJ whole genome shotgun (WGS) entry which is preliminary data.</text>
</comment>
<gene>
    <name evidence="1" type="primary">thiS</name>
    <name evidence="1" type="ORF">ARMA_0182</name>
    <name evidence="2" type="ORF">SE16_07450</name>
</gene>
<dbReference type="Proteomes" id="UP000050502">
    <property type="component" value="Unassembled WGS sequence"/>
</dbReference>
<dbReference type="InterPro" id="IPR016155">
    <property type="entry name" value="Mopterin_synth/thiamin_S_b"/>
</dbReference>
<dbReference type="InParanoid" id="A0A0M8K6Z5"/>
<dbReference type="AlphaFoldDB" id="A0A0M8K6Z5"/>
<dbReference type="CDD" id="cd00565">
    <property type="entry name" value="Ubl_ThiS"/>
    <property type="match status" value="1"/>
</dbReference>
<sequence length="70" mass="7664">MTQHVVYVNGEARPLREETVAELLQSIGLPPEKPGIAVAVNAEIVPREAWRTHRLNPNDRVEIVQAVAGG</sequence>
<dbReference type="InterPro" id="IPR012675">
    <property type="entry name" value="Beta-grasp_dom_sf"/>
</dbReference>
<dbReference type="OrthoDB" id="197113at2"/>
<reference evidence="3" key="3">
    <citation type="submission" date="2015-08" db="EMBL/GenBank/DDBJ databases">
        <title>Draft Genome Sequence of a Heterotrophic Facultative Anaerobic Bacterium Ardenticatena maritima Strain 110S.</title>
        <authorList>
            <person name="Kawaichi S."/>
            <person name="Yoshida T."/>
            <person name="Sako Y."/>
            <person name="Nakamura R."/>
        </authorList>
    </citation>
    <scope>NUCLEOTIDE SEQUENCE [LARGE SCALE GENOMIC DNA]</scope>
    <source>
        <strain evidence="3">110S</strain>
    </source>
</reference>
<dbReference type="STRING" id="872965.SE16_07450"/>